<evidence type="ECO:0000313" key="1">
    <source>
        <dbReference type="EMBL" id="KAJ9115479.1"/>
    </source>
</evidence>
<dbReference type="Proteomes" id="UP001243375">
    <property type="component" value="Unassembled WGS sequence"/>
</dbReference>
<comment type="caution">
    <text evidence="1">The sequence shown here is derived from an EMBL/GenBank/DDBJ whole genome shotgun (WGS) entry which is preliminary data.</text>
</comment>
<sequence length="155" mass="17225">MGKPLKSLPERYQAPPDLMGLVPLFMTKTFSAIQPGADVVKNVRHSLASSLYDLRRLQRSKCEVGTGDTRLSLDPSEMESGEMLVAYQTYCIEHPAFAAQFLEINSPEDADFSYEDNILVDADDAEDDIGVSPEELEAALLLNIRNVREMTNEQG</sequence>
<dbReference type="EMBL" id="JASBWU010000016">
    <property type="protein sequence ID" value="KAJ9115479.1"/>
    <property type="molecule type" value="Genomic_DNA"/>
</dbReference>
<organism evidence="1 2">
    <name type="scientific">Naganishia vaughanmartiniae</name>
    <dbReference type="NCBI Taxonomy" id="1424756"/>
    <lineage>
        <taxon>Eukaryota</taxon>
        <taxon>Fungi</taxon>
        <taxon>Dikarya</taxon>
        <taxon>Basidiomycota</taxon>
        <taxon>Agaricomycotina</taxon>
        <taxon>Tremellomycetes</taxon>
        <taxon>Filobasidiales</taxon>
        <taxon>Filobasidiaceae</taxon>
        <taxon>Naganishia</taxon>
    </lineage>
</organism>
<accession>A0ACC2WUL3</accession>
<reference evidence="1" key="1">
    <citation type="submission" date="2023-04" db="EMBL/GenBank/DDBJ databases">
        <title>Draft Genome sequencing of Naganishia species isolated from polar environments using Oxford Nanopore Technology.</title>
        <authorList>
            <person name="Leo P."/>
            <person name="Venkateswaran K."/>
        </authorList>
    </citation>
    <scope>NUCLEOTIDE SEQUENCE</scope>
    <source>
        <strain evidence="1">MNA-CCFEE 5425</strain>
    </source>
</reference>
<proteinExistence type="predicted"/>
<gene>
    <name evidence="1" type="ORF">QFC22_005237</name>
</gene>
<name>A0ACC2WUL3_9TREE</name>
<keyword evidence="2" id="KW-1185">Reference proteome</keyword>
<evidence type="ECO:0000313" key="2">
    <source>
        <dbReference type="Proteomes" id="UP001243375"/>
    </source>
</evidence>
<protein>
    <submittedName>
        <fullName evidence="1">Uncharacterized protein</fullName>
    </submittedName>
</protein>